<comment type="caution">
    <text evidence="11">The sequence shown here is derived from an EMBL/GenBank/DDBJ whole genome shotgun (WGS) entry which is preliminary data.</text>
</comment>
<dbReference type="Pfam" id="PF02895">
    <property type="entry name" value="H-kinase_dim"/>
    <property type="match status" value="1"/>
</dbReference>
<dbReference type="PANTHER" id="PTHR43395:SF1">
    <property type="entry name" value="CHEMOTAXIS PROTEIN CHEA"/>
    <property type="match status" value="1"/>
</dbReference>
<feature type="domain" description="Histidine kinase" evidence="8">
    <location>
        <begin position="168"/>
        <end position="377"/>
    </location>
</feature>
<evidence type="ECO:0000256" key="2">
    <source>
        <dbReference type="ARBA" id="ARBA00012438"/>
    </source>
</evidence>
<keyword evidence="3 6" id="KW-0597">Phosphoprotein</keyword>
<evidence type="ECO:0000256" key="4">
    <source>
        <dbReference type="ARBA" id="ARBA00022679"/>
    </source>
</evidence>
<dbReference type="CDD" id="cd17546">
    <property type="entry name" value="REC_hyHK_CKI1_RcsC-like"/>
    <property type="match status" value="1"/>
</dbReference>
<dbReference type="SUPFAM" id="SSF55874">
    <property type="entry name" value="ATPase domain of HSP90 chaperone/DNA topoisomerase II/histidine kinase"/>
    <property type="match status" value="1"/>
</dbReference>
<dbReference type="SMART" id="SM00448">
    <property type="entry name" value="REC"/>
    <property type="match status" value="1"/>
</dbReference>
<proteinExistence type="predicted"/>
<feature type="domain" description="Response regulatory" evidence="9">
    <location>
        <begin position="737"/>
        <end position="855"/>
    </location>
</feature>
<evidence type="ECO:0000256" key="1">
    <source>
        <dbReference type="ARBA" id="ARBA00000085"/>
    </source>
</evidence>
<dbReference type="SUPFAM" id="SSF50341">
    <property type="entry name" value="CheW-like"/>
    <property type="match status" value="3"/>
</dbReference>
<feature type="region of interest" description="Disordered" evidence="7">
    <location>
        <begin position="74"/>
        <end position="128"/>
    </location>
</feature>
<dbReference type="Proteomes" id="UP000886124">
    <property type="component" value="Unassembled WGS sequence"/>
</dbReference>
<dbReference type="CDD" id="cd16916">
    <property type="entry name" value="HATPase_CheA-like"/>
    <property type="match status" value="1"/>
</dbReference>
<dbReference type="SMART" id="SM00387">
    <property type="entry name" value="HATPase_c"/>
    <property type="match status" value="1"/>
</dbReference>
<dbReference type="SMART" id="SM00260">
    <property type="entry name" value="CheW"/>
    <property type="match status" value="2"/>
</dbReference>
<dbReference type="InterPro" id="IPR051315">
    <property type="entry name" value="Bact_Chemotaxis_CheA"/>
</dbReference>
<dbReference type="SUPFAM" id="SSF47384">
    <property type="entry name" value="Homodimeric domain of signal transducing histidine kinase"/>
    <property type="match status" value="1"/>
</dbReference>
<dbReference type="InterPro" id="IPR036097">
    <property type="entry name" value="HisK_dim/P_sf"/>
</dbReference>
<dbReference type="PROSITE" id="PS50109">
    <property type="entry name" value="HIS_KIN"/>
    <property type="match status" value="1"/>
</dbReference>
<evidence type="ECO:0000313" key="11">
    <source>
        <dbReference type="EMBL" id="HHJ53775.1"/>
    </source>
</evidence>
<dbReference type="InterPro" id="IPR001789">
    <property type="entry name" value="Sig_transdc_resp-reg_receiver"/>
</dbReference>
<dbReference type="GO" id="GO:0005737">
    <property type="term" value="C:cytoplasm"/>
    <property type="evidence" value="ECO:0007669"/>
    <property type="project" value="InterPro"/>
</dbReference>
<dbReference type="Gene3D" id="2.40.50.180">
    <property type="entry name" value="CheA-289, Domain 4"/>
    <property type="match status" value="1"/>
</dbReference>
<evidence type="ECO:0000259" key="8">
    <source>
        <dbReference type="PROSITE" id="PS50109"/>
    </source>
</evidence>
<dbReference type="SUPFAM" id="SSF52172">
    <property type="entry name" value="CheY-like"/>
    <property type="match status" value="1"/>
</dbReference>
<feature type="modified residue" description="4-aspartylphosphate" evidence="6">
    <location>
        <position position="788"/>
    </location>
</feature>
<dbReference type="SMART" id="SM01231">
    <property type="entry name" value="H-kinase_dim"/>
    <property type="match status" value="1"/>
</dbReference>
<evidence type="ECO:0000259" key="10">
    <source>
        <dbReference type="PROSITE" id="PS50851"/>
    </source>
</evidence>
<dbReference type="GO" id="GO:0000155">
    <property type="term" value="F:phosphorelay sensor kinase activity"/>
    <property type="evidence" value="ECO:0007669"/>
    <property type="project" value="InterPro"/>
</dbReference>
<dbReference type="InterPro" id="IPR004358">
    <property type="entry name" value="Sig_transdc_His_kin-like_C"/>
</dbReference>
<dbReference type="PANTHER" id="PTHR43395">
    <property type="entry name" value="SENSOR HISTIDINE KINASE CHEA"/>
    <property type="match status" value="1"/>
</dbReference>
<feature type="compositionally biased region" description="Basic and acidic residues" evidence="7">
    <location>
        <begin position="98"/>
        <end position="115"/>
    </location>
</feature>
<dbReference type="Gene3D" id="3.30.565.10">
    <property type="entry name" value="Histidine kinase-like ATPase, C-terminal domain"/>
    <property type="match status" value="1"/>
</dbReference>
<dbReference type="InterPro" id="IPR005467">
    <property type="entry name" value="His_kinase_dom"/>
</dbReference>
<keyword evidence="5 11" id="KW-0418">Kinase</keyword>
<dbReference type="InterPro" id="IPR036061">
    <property type="entry name" value="CheW-like_dom_sf"/>
</dbReference>
<keyword evidence="4" id="KW-0808">Transferase</keyword>
<dbReference type="EMBL" id="DROD01000713">
    <property type="protein sequence ID" value="HHJ53775.1"/>
    <property type="molecule type" value="Genomic_DNA"/>
</dbReference>
<dbReference type="AlphaFoldDB" id="A0A7V5UFW4"/>
<feature type="non-terminal residue" evidence="11">
    <location>
        <position position="1"/>
    </location>
</feature>
<name>A0A7V5UFW4_CALAY</name>
<comment type="catalytic activity">
    <reaction evidence="1">
        <text>ATP + protein L-histidine = ADP + protein N-phospho-L-histidine.</text>
        <dbReference type="EC" id="2.7.13.3"/>
    </reaction>
</comment>
<protein>
    <recommendedName>
        <fullName evidence="2">histidine kinase</fullName>
        <ecNumber evidence="2">2.7.13.3</ecNumber>
    </recommendedName>
</protein>
<dbReference type="InterPro" id="IPR003594">
    <property type="entry name" value="HATPase_dom"/>
</dbReference>
<dbReference type="Gene3D" id="1.10.287.560">
    <property type="entry name" value="Histidine kinase CheA-like, homodimeric domain"/>
    <property type="match status" value="1"/>
</dbReference>
<dbReference type="InterPro" id="IPR002545">
    <property type="entry name" value="CheW-lke_dom"/>
</dbReference>
<reference evidence="11" key="1">
    <citation type="journal article" date="2020" name="mSystems">
        <title>Genome- and Community-Level Interaction Insights into Carbon Utilization and Element Cycling Functions of Hydrothermarchaeota in Hydrothermal Sediment.</title>
        <authorList>
            <person name="Zhou Z."/>
            <person name="Liu Y."/>
            <person name="Xu W."/>
            <person name="Pan J."/>
            <person name="Luo Z.H."/>
            <person name="Li M."/>
        </authorList>
    </citation>
    <scope>NUCLEOTIDE SEQUENCE [LARGE SCALE GENOMIC DNA]</scope>
    <source>
        <strain evidence="11">HyVt-527</strain>
    </source>
</reference>
<dbReference type="PRINTS" id="PR00344">
    <property type="entry name" value="BCTRLSENSOR"/>
</dbReference>
<evidence type="ECO:0000256" key="6">
    <source>
        <dbReference type="PROSITE-ProRule" id="PRU00169"/>
    </source>
</evidence>
<dbReference type="InterPro" id="IPR011006">
    <property type="entry name" value="CheY-like_superfamily"/>
</dbReference>
<dbReference type="FunFam" id="3.30.565.10:FF:000016">
    <property type="entry name" value="Chemotaxis protein CheA, putative"/>
    <property type="match status" value="1"/>
</dbReference>
<evidence type="ECO:0000256" key="7">
    <source>
        <dbReference type="SAM" id="MobiDB-lite"/>
    </source>
</evidence>
<dbReference type="Gene3D" id="2.30.30.40">
    <property type="entry name" value="SH3 Domains"/>
    <property type="match status" value="1"/>
</dbReference>
<evidence type="ECO:0000256" key="5">
    <source>
        <dbReference type="ARBA" id="ARBA00022777"/>
    </source>
</evidence>
<evidence type="ECO:0000256" key="3">
    <source>
        <dbReference type="ARBA" id="ARBA00022553"/>
    </source>
</evidence>
<dbReference type="PROSITE" id="PS50110">
    <property type="entry name" value="RESPONSE_REGULATORY"/>
    <property type="match status" value="1"/>
</dbReference>
<evidence type="ECO:0000259" key="9">
    <source>
        <dbReference type="PROSITE" id="PS50110"/>
    </source>
</evidence>
<dbReference type="Pfam" id="PF01584">
    <property type="entry name" value="CheW"/>
    <property type="match status" value="3"/>
</dbReference>
<feature type="compositionally biased region" description="Low complexity" evidence="7">
    <location>
        <begin position="74"/>
        <end position="83"/>
    </location>
</feature>
<dbReference type="Pfam" id="PF00072">
    <property type="entry name" value="Response_reg"/>
    <property type="match status" value="1"/>
</dbReference>
<dbReference type="Pfam" id="PF02518">
    <property type="entry name" value="HATPase_c"/>
    <property type="match status" value="1"/>
</dbReference>
<sequence length="858" mass="94454">VLDDIKAAGVYLCSKLDVAEMADLELLAEPVFVPFYVLFSTVLEPDFVPTLVGVPKSQIFLVEDNSALRPLEQPAAEPATPGETAPPPKTEPAAPVAEKSKPSADSAPQKEEAKPRKTLPKTRSVSTKSTTLRVHVNLLDRLMNLAGELVLTRNQLVQNFSNDDESGMENAVQRVDLITSELQEAIMSTRMQPIGIVFNKFQRVVHDMSKALGKQVALVTEGEDVELDKTIIEAIGDPLTHLVRNAIDHGIEMPDVRAQAGKKLPATVKLSAKHEAGQVIIQVSDDGAGIDPEKIRQKALQMNMASKDELESLSDNEVIRFIFQPGFSTAEVVTDVSGRGVGMDVVFSNLSKLGGSIDIDSRVGAGTTVMIKLPLTLAIIPSLIVRVQGSRFAIPQVNLVELVRIPAAQVKERIERIDDAAVLRLRGELLPLIRISDALNMHRKITDPKTNEECDDRRQTIFDRRSPEVGKGHEPLPNEIQDKRKNQTDRRKSFSSAFNIVVVNAGELNFGLIVDELLDSEEIVVKPLGRHLRGIPTYAGATILGDGKAALILDVTGIVTVMNLHVVKEKVHEQTILERSAGISDAQSLLLVRNAADEQFAVPLGLISRLEKINREDIEETSGRKTIKYRGGSLILCSIEDVANVKPREDVKHPYVLIFPFAGKEVGVIVSEILDVVEYDMKIDEETFRGPGILGSAIIGDKTTLLLDIYGIVSTLLPDWVEEKKEELKVQRKGQATLLLVEDSKFFLNQVKGFTEDAGYNVLTALDGTLGLEVLNGSDQQIDLVLTDIEMPNMDGIEMTRRIRAEEKYKDIPVIALTSVAAEEIQQKAMEAGVDEYLIKLDRERVLERIAYYLAHGR</sequence>
<feature type="domain" description="CheW-like" evidence="10">
    <location>
        <begin position="379"/>
        <end position="564"/>
    </location>
</feature>
<dbReference type="InterPro" id="IPR036890">
    <property type="entry name" value="HATPase_C_sf"/>
</dbReference>
<dbReference type="InterPro" id="IPR037006">
    <property type="entry name" value="CheA-like_homodim_sf"/>
</dbReference>
<dbReference type="InterPro" id="IPR004105">
    <property type="entry name" value="CheA-like_dim"/>
</dbReference>
<dbReference type="EC" id="2.7.13.3" evidence="2"/>
<dbReference type="GO" id="GO:0006935">
    <property type="term" value="P:chemotaxis"/>
    <property type="evidence" value="ECO:0007669"/>
    <property type="project" value="InterPro"/>
</dbReference>
<dbReference type="PROSITE" id="PS50851">
    <property type="entry name" value="CHEW"/>
    <property type="match status" value="2"/>
</dbReference>
<organism evidence="11">
    <name type="scientific">Caldithrix abyssi</name>
    <dbReference type="NCBI Taxonomy" id="187145"/>
    <lineage>
        <taxon>Bacteria</taxon>
        <taxon>Pseudomonadati</taxon>
        <taxon>Calditrichota</taxon>
        <taxon>Calditrichia</taxon>
        <taxon>Calditrichales</taxon>
        <taxon>Calditrichaceae</taxon>
        <taxon>Caldithrix</taxon>
    </lineage>
</organism>
<feature type="region of interest" description="Disordered" evidence="7">
    <location>
        <begin position="449"/>
        <end position="490"/>
    </location>
</feature>
<feature type="domain" description="CheW-like" evidence="10">
    <location>
        <begin position="586"/>
        <end position="718"/>
    </location>
</feature>
<gene>
    <name evidence="11" type="ORF">ENJ89_11315</name>
</gene>
<accession>A0A7V5UFW4</accession>
<dbReference type="Gene3D" id="3.40.50.2300">
    <property type="match status" value="1"/>
</dbReference>